<dbReference type="SMR" id="A0A5B9MND0"/>
<dbReference type="SUPFAM" id="SSF51101">
    <property type="entry name" value="Mannose-binding lectins"/>
    <property type="match status" value="2"/>
</dbReference>
<proteinExistence type="evidence at transcript level"/>
<organism evidence="4">
    <name type="scientific">Helianthus tuberosus</name>
    <name type="common">Jerusalem artichoke</name>
    <name type="synonym">Helianthus tomentosus</name>
    <dbReference type="NCBI Taxonomy" id="4233"/>
    <lineage>
        <taxon>Eukaryota</taxon>
        <taxon>Viridiplantae</taxon>
        <taxon>Streptophyta</taxon>
        <taxon>Embryophyta</taxon>
        <taxon>Tracheophyta</taxon>
        <taxon>Spermatophyta</taxon>
        <taxon>Magnoliopsida</taxon>
        <taxon>eudicotyledons</taxon>
        <taxon>Gunneridae</taxon>
        <taxon>Pentapetalae</taxon>
        <taxon>asterids</taxon>
        <taxon>campanulids</taxon>
        <taxon>Asterales</taxon>
        <taxon>Asteraceae</taxon>
        <taxon>Asteroideae</taxon>
        <taxon>Heliantheae alliance</taxon>
        <taxon>Heliantheae</taxon>
        <taxon>Helianthus</taxon>
    </lineage>
</organism>
<sequence length="305" mass="33156">MAGVLQNMKPAGFIRAAPKAQPVGLPEENWSFEVPEGHRLQGIKIEHGDRIKTLSFTTEHNGALSFSNVFGRWEGGETVSMVTLDSDEEIVGVKVSLGLRGRSTYVSSLSFETNKTTHGPFGGPDDRMYSLPWDKGSLVGFYGTASDWAGGIGAIGVYLKAHEEIMMIGPWGRPYNLQTRWSFQLQGNQHLDTITIFVSGNAISQLTFNSSEKVSAQSGVTIAENVVLDVDEELIGIDGTFDTLPTRQTVISSITFKTNKKFHGPFGNVKGTPFGVEWDAGSFAGFYGFHSLSFDGIGVYLKATN</sequence>
<dbReference type="PANTHER" id="PTHR46506">
    <property type="entry name" value="OS05G0143600 PROTEIN"/>
    <property type="match status" value="1"/>
</dbReference>
<accession>A0A5B9MND0</accession>
<evidence type="ECO:0000256" key="1">
    <source>
        <dbReference type="ARBA" id="ARBA00006568"/>
    </source>
</evidence>
<dbReference type="PROSITE" id="PS51752">
    <property type="entry name" value="JACALIN_LECTIN"/>
    <property type="match status" value="2"/>
</dbReference>
<keyword evidence="2" id="KW-0430">Lectin</keyword>
<evidence type="ECO:0000259" key="3">
    <source>
        <dbReference type="PROSITE" id="PS51752"/>
    </source>
</evidence>
<protein>
    <submittedName>
        <fullName evidence="4">Lectin</fullName>
    </submittedName>
</protein>
<dbReference type="SMART" id="SM00915">
    <property type="entry name" value="Jacalin"/>
    <property type="match status" value="2"/>
</dbReference>
<feature type="domain" description="Jacalin-type lectin" evidence="3">
    <location>
        <begin position="17"/>
        <end position="161"/>
    </location>
</feature>
<comment type="similarity">
    <text evidence="1">Belongs to the jacalin lectin family.</text>
</comment>
<dbReference type="InterPro" id="IPR036404">
    <property type="entry name" value="Jacalin-like_lectin_dom_sf"/>
</dbReference>
<dbReference type="Gene3D" id="2.100.10.30">
    <property type="entry name" value="Jacalin-like lectin domain"/>
    <property type="match status" value="2"/>
</dbReference>
<dbReference type="AlphaFoldDB" id="A0A5B9MND0"/>
<name>A0A5B9MND0_HELTU</name>
<feature type="domain" description="Jacalin-type lectin" evidence="3">
    <location>
        <begin position="165"/>
        <end position="303"/>
    </location>
</feature>
<dbReference type="Pfam" id="PF01419">
    <property type="entry name" value="Jacalin"/>
    <property type="match status" value="2"/>
</dbReference>
<evidence type="ECO:0000313" key="4">
    <source>
        <dbReference type="EMBL" id="QEG02899.1"/>
    </source>
</evidence>
<dbReference type="GO" id="GO:0030246">
    <property type="term" value="F:carbohydrate binding"/>
    <property type="evidence" value="ECO:0007669"/>
    <property type="project" value="UniProtKB-KW"/>
</dbReference>
<reference evidence="4" key="1">
    <citation type="submission" date="2019-07" db="EMBL/GenBank/DDBJ databases">
        <authorList>
            <person name="He T."/>
        </authorList>
    </citation>
    <scope>NUCLEOTIDE SEQUENCE</scope>
    <source>
        <strain evidence="4">HtJRL6</strain>
    </source>
</reference>
<evidence type="ECO:0000256" key="2">
    <source>
        <dbReference type="ARBA" id="ARBA00022734"/>
    </source>
</evidence>
<dbReference type="EMBL" id="MN136036">
    <property type="protein sequence ID" value="QEG02899.1"/>
    <property type="molecule type" value="mRNA"/>
</dbReference>
<dbReference type="InterPro" id="IPR001229">
    <property type="entry name" value="Jacalin-like_lectin_dom"/>
</dbReference>